<dbReference type="SUPFAM" id="SSF52540">
    <property type="entry name" value="P-loop containing nucleoside triphosphate hydrolases"/>
    <property type="match status" value="1"/>
</dbReference>
<reference evidence="4" key="1">
    <citation type="submission" date="2020-02" db="EMBL/GenBank/DDBJ databases">
        <authorList>
            <person name="Meier V. D."/>
        </authorList>
    </citation>
    <scope>NUCLEOTIDE SEQUENCE</scope>
    <source>
        <strain evidence="4">AVDCRST_MAG93</strain>
    </source>
</reference>
<dbReference type="PANTHER" id="PTHR10605:SF56">
    <property type="entry name" value="BIFUNCTIONAL HEPARAN SULFATE N-DEACETYLASE_N-SULFOTRANSFERASE"/>
    <property type="match status" value="1"/>
</dbReference>
<gene>
    <name evidence="4" type="ORF">AVDCRST_MAG93-9541</name>
</gene>
<protein>
    <recommendedName>
        <fullName evidence="3">Sulfotransferase domain-containing protein</fullName>
    </recommendedName>
</protein>
<dbReference type="Pfam" id="PF00685">
    <property type="entry name" value="Sulfotransfer_1"/>
    <property type="match status" value="1"/>
</dbReference>
<evidence type="ECO:0000313" key="4">
    <source>
        <dbReference type="EMBL" id="CAA9387485.1"/>
    </source>
</evidence>
<feature type="domain" description="Sulfotransferase" evidence="3">
    <location>
        <begin position="4"/>
        <end position="222"/>
    </location>
</feature>
<dbReference type="InterPro" id="IPR037359">
    <property type="entry name" value="NST/OST"/>
</dbReference>
<keyword evidence="2" id="KW-0325">Glycoprotein</keyword>
<evidence type="ECO:0000256" key="1">
    <source>
        <dbReference type="ARBA" id="ARBA00022679"/>
    </source>
</evidence>
<dbReference type="AlphaFoldDB" id="A0A6J4NGV6"/>
<accession>A0A6J4NGV6</accession>
<evidence type="ECO:0000259" key="3">
    <source>
        <dbReference type="Pfam" id="PF00685"/>
    </source>
</evidence>
<proteinExistence type="predicted"/>
<dbReference type="InterPro" id="IPR000863">
    <property type="entry name" value="Sulfotransferase_dom"/>
</dbReference>
<dbReference type="InterPro" id="IPR027417">
    <property type="entry name" value="P-loop_NTPase"/>
</dbReference>
<name>A0A6J4NGV6_9CHLR</name>
<dbReference type="PANTHER" id="PTHR10605">
    <property type="entry name" value="HEPARAN SULFATE SULFOTRANSFERASE"/>
    <property type="match status" value="1"/>
</dbReference>
<dbReference type="GO" id="GO:0008146">
    <property type="term" value="F:sulfotransferase activity"/>
    <property type="evidence" value="ECO:0007669"/>
    <property type="project" value="InterPro"/>
</dbReference>
<dbReference type="EMBL" id="CADCTR010003205">
    <property type="protein sequence ID" value="CAA9387485.1"/>
    <property type="molecule type" value="Genomic_DNA"/>
</dbReference>
<evidence type="ECO:0000256" key="2">
    <source>
        <dbReference type="ARBA" id="ARBA00023180"/>
    </source>
</evidence>
<sequence>MRLPDFIIIGAQKAGTTFAYSALTGRRSSDPEGREYGHPLIDPAARKELHFFDTPAFFNKGIDWYSQQFPEPTEPYNDGRETITGEASPYYLFHPHAARRAAEVVPDAKLIVFLRDPVERAYSDWRHTMLGPGEELSFEDAIEAEEERLAGELEKMLEDERYRSRPHRRYSYLARGVYLPQLEEWFYHFDRRQFLIVESSDLHNTPHQELSRMQRFLGVVEQELDLPHGSNASAAREEEAGMEAVPPMKPVTRERLRGYFEPHNQRLYKYLGRNFGW</sequence>
<dbReference type="Gene3D" id="3.40.50.300">
    <property type="entry name" value="P-loop containing nucleotide triphosphate hydrolases"/>
    <property type="match status" value="1"/>
</dbReference>
<organism evidence="4">
    <name type="scientific">uncultured Chloroflexia bacterium</name>
    <dbReference type="NCBI Taxonomy" id="1672391"/>
    <lineage>
        <taxon>Bacteria</taxon>
        <taxon>Bacillati</taxon>
        <taxon>Chloroflexota</taxon>
        <taxon>Chloroflexia</taxon>
        <taxon>environmental samples</taxon>
    </lineage>
</organism>
<keyword evidence="1" id="KW-0808">Transferase</keyword>